<keyword evidence="2" id="KW-1185">Reference proteome</keyword>
<accession>A0AAN5CME5</accession>
<protein>
    <submittedName>
        <fullName evidence="1">Uncharacterized protein</fullName>
    </submittedName>
</protein>
<evidence type="ECO:0000313" key="1">
    <source>
        <dbReference type="EMBL" id="GMR47004.1"/>
    </source>
</evidence>
<proteinExistence type="predicted"/>
<name>A0AAN5CME5_9BILA</name>
<gene>
    <name evidence="1" type="ORF">PMAYCL1PPCAC_17199</name>
</gene>
<dbReference type="Proteomes" id="UP001328107">
    <property type="component" value="Unassembled WGS sequence"/>
</dbReference>
<comment type="caution">
    <text evidence="1">The sequence shown here is derived from an EMBL/GenBank/DDBJ whole genome shotgun (WGS) entry which is preliminary data.</text>
</comment>
<sequence>MYYVFGCGDCKIVLNISTAYSIKGRKLTGSESASPCIACFASSVTAFIACSARPITLSVPLMTEQTVSLTAPSDFSRVDFASPNA</sequence>
<reference evidence="2" key="1">
    <citation type="submission" date="2022-10" db="EMBL/GenBank/DDBJ databases">
        <title>Genome assembly of Pristionchus species.</title>
        <authorList>
            <person name="Yoshida K."/>
            <person name="Sommer R.J."/>
        </authorList>
    </citation>
    <scope>NUCLEOTIDE SEQUENCE [LARGE SCALE GENOMIC DNA]</scope>
    <source>
        <strain evidence="2">RS5460</strain>
    </source>
</reference>
<evidence type="ECO:0000313" key="2">
    <source>
        <dbReference type="Proteomes" id="UP001328107"/>
    </source>
</evidence>
<organism evidence="1 2">
    <name type="scientific">Pristionchus mayeri</name>
    <dbReference type="NCBI Taxonomy" id="1317129"/>
    <lineage>
        <taxon>Eukaryota</taxon>
        <taxon>Metazoa</taxon>
        <taxon>Ecdysozoa</taxon>
        <taxon>Nematoda</taxon>
        <taxon>Chromadorea</taxon>
        <taxon>Rhabditida</taxon>
        <taxon>Rhabditina</taxon>
        <taxon>Diplogasteromorpha</taxon>
        <taxon>Diplogasteroidea</taxon>
        <taxon>Neodiplogasteridae</taxon>
        <taxon>Pristionchus</taxon>
    </lineage>
</organism>
<dbReference type="EMBL" id="BTRK01000004">
    <property type="protein sequence ID" value="GMR47004.1"/>
    <property type="molecule type" value="Genomic_DNA"/>
</dbReference>
<dbReference type="AlphaFoldDB" id="A0AAN5CME5"/>